<accession>A0A3E2NTU5</accession>
<organism evidence="2 3">
    <name type="scientific">Mucilaginibacter terrenus</name>
    <dbReference type="NCBI Taxonomy" id="2482727"/>
    <lineage>
        <taxon>Bacteria</taxon>
        <taxon>Pseudomonadati</taxon>
        <taxon>Bacteroidota</taxon>
        <taxon>Sphingobacteriia</taxon>
        <taxon>Sphingobacteriales</taxon>
        <taxon>Sphingobacteriaceae</taxon>
        <taxon>Mucilaginibacter</taxon>
    </lineage>
</organism>
<keyword evidence="3" id="KW-1185">Reference proteome</keyword>
<gene>
    <name evidence="2" type="ORF">DYU05_02035</name>
</gene>
<name>A0A3E2NTU5_9SPHI</name>
<protein>
    <submittedName>
        <fullName evidence="2">Uncharacterized protein</fullName>
    </submittedName>
</protein>
<feature type="chain" id="PRO_5017563455" evidence="1">
    <location>
        <begin position="21"/>
        <end position="84"/>
    </location>
</feature>
<dbReference type="Proteomes" id="UP000260823">
    <property type="component" value="Unassembled WGS sequence"/>
</dbReference>
<feature type="signal peptide" evidence="1">
    <location>
        <begin position="1"/>
        <end position="20"/>
    </location>
</feature>
<keyword evidence="1" id="KW-0732">Signal</keyword>
<evidence type="ECO:0000313" key="3">
    <source>
        <dbReference type="Proteomes" id="UP000260823"/>
    </source>
</evidence>
<sequence>MIKTSALIIFILFIYGKTFAQSAASSADISAIRQHYKAISELKLSARHFTYESPGCVEDGVVDFYFNGKEIVKIIESGSIGDGS</sequence>
<evidence type="ECO:0000256" key="1">
    <source>
        <dbReference type="SAM" id="SignalP"/>
    </source>
</evidence>
<dbReference type="AlphaFoldDB" id="A0A3E2NTU5"/>
<dbReference type="EMBL" id="QWDE01000001">
    <property type="protein sequence ID" value="RFZ84424.1"/>
    <property type="molecule type" value="Genomic_DNA"/>
</dbReference>
<reference evidence="2 3" key="1">
    <citation type="submission" date="2018-08" db="EMBL/GenBank/DDBJ databases">
        <title>Mucilaginibacter terrae sp. nov., isolated from manganese diggings.</title>
        <authorList>
            <person name="Huang Y."/>
            <person name="Zhou Z."/>
        </authorList>
    </citation>
    <scope>NUCLEOTIDE SEQUENCE [LARGE SCALE GENOMIC DNA]</scope>
    <source>
        <strain evidence="2 3">ZH6</strain>
    </source>
</reference>
<comment type="caution">
    <text evidence="2">The sequence shown here is derived from an EMBL/GenBank/DDBJ whole genome shotgun (WGS) entry which is preliminary data.</text>
</comment>
<dbReference type="RefSeq" id="WP_117381314.1">
    <property type="nucleotide sequence ID" value="NZ_QWDE01000001.1"/>
</dbReference>
<dbReference type="OrthoDB" id="1494523at2"/>
<evidence type="ECO:0000313" key="2">
    <source>
        <dbReference type="EMBL" id="RFZ84424.1"/>
    </source>
</evidence>
<proteinExistence type="predicted"/>